<dbReference type="InterPro" id="IPR012951">
    <property type="entry name" value="BBE"/>
</dbReference>
<dbReference type="EMBL" id="JAJSBI010000009">
    <property type="protein sequence ID" value="MCD9876000.1"/>
    <property type="molecule type" value="Genomic_DNA"/>
</dbReference>
<reference evidence="3" key="1">
    <citation type="submission" date="2021-12" db="EMBL/GenBank/DDBJ databases">
        <authorList>
            <person name="Lee J.-H."/>
            <person name="Kim S.-B."/>
        </authorList>
    </citation>
    <scope>NUCLEOTIDE SEQUENCE</scope>
    <source>
        <strain evidence="3">NR30</strain>
    </source>
</reference>
<feature type="domain" description="Berberine/berberine-like" evidence="2">
    <location>
        <begin position="64"/>
        <end position="89"/>
    </location>
</feature>
<dbReference type="Proteomes" id="UP001108029">
    <property type="component" value="Unassembled WGS sequence"/>
</dbReference>
<dbReference type="GO" id="GO:0050660">
    <property type="term" value="F:flavin adenine dinucleotide binding"/>
    <property type="evidence" value="ECO:0007669"/>
    <property type="project" value="InterPro"/>
</dbReference>
<evidence type="ECO:0000313" key="3">
    <source>
        <dbReference type="EMBL" id="MCD9876000.1"/>
    </source>
</evidence>
<evidence type="ECO:0000256" key="1">
    <source>
        <dbReference type="SAM" id="MobiDB-lite"/>
    </source>
</evidence>
<sequence length="91" mass="10503">MRRPRHPATAGPVPRPRRQRRRRTHQTLGDRLLRRTAPLLGGRRLREHDDGRGPGARVRAGCSGNYERLARIKADRDPDNVFRLNQNIRPG</sequence>
<dbReference type="Gene3D" id="3.30.465.10">
    <property type="match status" value="1"/>
</dbReference>
<dbReference type="AlphaFoldDB" id="A0A9Q3ZB49"/>
<name>A0A9Q3ZB49_9ACTN</name>
<comment type="caution">
    <text evidence="3">The sequence shown here is derived from an EMBL/GenBank/DDBJ whole genome shotgun (WGS) entry which is preliminary data.</text>
</comment>
<protein>
    <submittedName>
        <fullName evidence="3">BBE domain-containing protein</fullName>
    </submittedName>
</protein>
<accession>A0A9Q3ZB49</accession>
<dbReference type="Pfam" id="PF08031">
    <property type="entry name" value="BBE"/>
    <property type="match status" value="1"/>
</dbReference>
<dbReference type="GO" id="GO:0016491">
    <property type="term" value="F:oxidoreductase activity"/>
    <property type="evidence" value="ECO:0007669"/>
    <property type="project" value="InterPro"/>
</dbReference>
<feature type="region of interest" description="Disordered" evidence="1">
    <location>
        <begin position="1"/>
        <end position="29"/>
    </location>
</feature>
<gene>
    <name evidence="3" type="ORF">LJ657_20525</name>
</gene>
<evidence type="ECO:0000259" key="2">
    <source>
        <dbReference type="Pfam" id="PF08031"/>
    </source>
</evidence>
<dbReference type="RefSeq" id="WP_232650165.1">
    <property type="nucleotide sequence ID" value="NZ_JAJSBI010000009.1"/>
</dbReference>
<proteinExistence type="predicted"/>
<dbReference type="InterPro" id="IPR016169">
    <property type="entry name" value="FAD-bd_PCMH_sub2"/>
</dbReference>
<feature type="compositionally biased region" description="Basic residues" evidence="1">
    <location>
        <begin position="15"/>
        <end position="25"/>
    </location>
</feature>
<keyword evidence="4" id="KW-1185">Reference proteome</keyword>
<evidence type="ECO:0000313" key="4">
    <source>
        <dbReference type="Proteomes" id="UP001108029"/>
    </source>
</evidence>
<organism evidence="3 4">
    <name type="scientific">Streptomyces guryensis</name>
    <dbReference type="NCBI Taxonomy" id="2886947"/>
    <lineage>
        <taxon>Bacteria</taxon>
        <taxon>Bacillati</taxon>
        <taxon>Actinomycetota</taxon>
        <taxon>Actinomycetes</taxon>
        <taxon>Kitasatosporales</taxon>
        <taxon>Streptomycetaceae</taxon>
        <taxon>Streptomyces</taxon>
    </lineage>
</organism>